<reference evidence="2" key="1">
    <citation type="journal article" date="2014" name="Nat. Commun.">
        <title>The emerging biofuel crop Camelina sativa retains a highly undifferentiated hexaploid genome structure.</title>
        <authorList>
            <person name="Kagale S."/>
            <person name="Koh C."/>
            <person name="Nixon J."/>
            <person name="Bollina V."/>
            <person name="Clarke W.E."/>
            <person name="Tuteja R."/>
            <person name="Spillane C."/>
            <person name="Robinson S.J."/>
            <person name="Links M.G."/>
            <person name="Clarke C."/>
            <person name="Higgins E.E."/>
            <person name="Huebert T."/>
            <person name="Sharpe A.G."/>
            <person name="Parkin I.A."/>
        </authorList>
    </citation>
    <scope>NUCLEOTIDE SEQUENCE [LARGE SCALE GENOMIC DNA]</scope>
    <source>
        <strain evidence="2">cv. DH55</strain>
    </source>
</reference>
<evidence type="ECO:0000259" key="1">
    <source>
        <dbReference type="PROSITE" id="PS50181"/>
    </source>
</evidence>
<dbReference type="Gene3D" id="1.20.1280.50">
    <property type="match status" value="1"/>
</dbReference>
<dbReference type="SUPFAM" id="SSF50965">
    <property type="entry name" value="Galactose oxidase, central domain"/>
    <property type="match status" value="1"/>
</dbReference>
<organism evidence="2 3">
    <name type="scientific">Camelina sativa</name>
    <name type="common">False flax</name>
    <name type="synonym">Myagrum sativum</name>
    <dbReference type="NCBI Taxonomy" id="90675"/>
    <lineage>
        <taxon>Eukaryota</taxon>
        <taxon>Viridiplantae</taxon>
        <taxon>Streptophyta</taxon>
        <taxon>Embryophyta</taxon>
        <taxon>Tracheophyta</taxon>
        <taxon>Spermatophyta</taxon>
        <taxon>Magnoliopsida</taxon>
        <taxon>eudicotyledons</taxon>
        <taxon>Gunneridae</taxon>
        <taxon>Pentapetalae</taxon>
        <taxon>rosids</taxon>
        <taxon>malvids</taxon>
        <taxon>Brassicales</taxon>
        <taxon>Brassicaceae</taxon>
        <taxon>Camelineae</taxon>
        <taxon>Camelina</taxon>
    </lineage>
</organism>
<keyword evidence="2" id="KW-1185">Reference proteome</keyword>
<dbReference type="NCBIfam" id="TIGR01640">
    <property type="entry name" value="F_box_assoc_1"/>
    <property type="match status" value="1"/>
</dbReference>
<accession>A0ABM0WB95</accession>
<dbReference type="Proteomes" id="UP000694864">
    <property type="component" value="Chromosome 15"/>
</dbReference>
<dbReference type="GeneID" id="104748582"/>
<reference evidence="3" key="2">
    <citation type="submission" date="2025-08" db="UniProtKB">
        <authorList>
            <consortium name="RefSeq"/>
        </authorList>
    </citation>
    <scope>IDENTIFICATION</scope>
    <source>
        <tissue evidence="3">Leaf</tissue>
    </source>
</reference>
<evidence type="ECO:0000313" key="3">
    <source>
        <dbReference type="RefSeq" id="XP_010468500.2"/>
    </source>
</evidence>
<dbReference type="PANTHER" id="PTHR31672">
    <property type="entry name" value="BNACNNG10540D PROTEIN"/>
    <property type="match status" value="1"/>
</dbReference>
<gene>
    <name evidence="3" type="primary">LOC104748582</name>
</gene>
<dbReference type="Gene3D" id="2.120.10.80">
    <property type="entry name" value="Kelch-type beta propeller"/>
    <property type="match status" value="1"/>
</dbReference>
<dbReference type="SMART" id="SM00256">
    <property type="entry name" value="FBOX"/>
    <property type="match status" value="1"/>
</dbReference>
<evidence type="ECO:0000313" key="2">
    <source>
        <dbReference type="Proteomes" id="UP000694864"/>
    </source>
</evidence>
<sequence>MSKKRIGSRLVSKRHRSIVDSLPHDVVALILEKLPVKPLLRLRSVSKLWKSTIDSRPFKERQLINRRQSQGPDVLMVRLNYHRDDGRNPDSRKIVLGSSTQVCTATFPVSGSMFCYGSCDGLVCVYCIYTPSVVVNPLTRWHRTFHLSYCQHLLIQKYKRKEFDLPSLKLGFGKDTVKGTFKPVWLYNSSEFGLNNVTTCEVFDFCSNAWRFVVPASPYRINAHHKPVYLDGSLYWFTECEEPMVLSFNLHTETFQVVCKAPFAYRCDPLQLTMCVLNNRLCVSEKKWPTQVIWSFDSSGSGNKTWKKLCSIDLTLTVSYFKEPALALSPIAILEKKRLLLQGPDWVDPLVTYNLHSKCYKLLYKPIKPRAPVSYFQRFHLGVVISDSDPQIGNSIEGIKMILGRGLVESGRLGNPGGSLL</sequence>
<dbReference type="InterPro" id="IPR001810">
    <property type="entry name" value="F-box_dom"/>
</dbReference>
<dbReference type="SUPFAM" id="SSF81383">
    <property type="entry name" value="F-box domain"/>
    <property type="match status" value="1"/>
</dbReference>
<dbReference type="InterPro" id="IPR006527">
    <property type="entry name" value="F-box-assoc_dom_typ1"/>
</dbReference>
<dbReference type="Pfam" id="PF07734">
    <property type="entry name" value="FBA_1"/>
    <property type="match status" value="1"/>
</dbReference>
<proteinExistence type="predicted"/>
<dbReference type="PANTHER" id="PTHR31672:SF13">
    <property type="entry name" value="F-BOX PROTEIN CPR30-LIKE"/>
    <property type="match status" value="1"/>
</dbReference>
<dbReference type="InterPro" id="IPR017451">
    <property type="entry name" value="F-box-assoc_interact_dom"/>
</dbReference>
<dbReference type="Pfam" id="PF00646">
    <property type="entry name" value="F-box"/>
    <property type="match status" value="1"/>
</dbReference>
<feature type="domain" description="F-box" evidence="1">
    <location>
        <begin position="16"/>
        <end position="61"/>
    </location>
</feature>
<dbReference type="InterPro" id="IPR036047">
    <property type="entry name" value="F-box-like_dom_sf"/>
</dbReference>
<dbReference type="PROSITE" id="PS50181">
    <property type="entry name" value="FBOX"/>
    <property type="match status" value="1"/>
</dbReference>
<dbReference type="InterPro" id="IPR015915">
    <property type="entry name" value="Kelch-typ_b-propeller"/>
</dbReference>
<protein>
    <submittedName>
        <fullName evidence="3">F-box protein At1g11270-like</fullName>
    </submittedName>
</protein>
<name>A0ABM0WB95_CAMSA</name>
<dbReference type="InterPro" id="IPR050796">
    <property type="entry name" value="SCF_F-box_component"/>
</dbReference>
<dbReference type="RefSeq" id="XP_010468500.2">
    <property type="nucleotide sequence ID" value="XM_010470198.2"/>
</dbReference>
<dbReference type="InterPro" id="IPR011043">
    <property type="entry name" value="Gal_Oxase/kelch_b-propeller"/>
</dbReference>